<reference evidence="1 3" key="2">
    <citation type="journal article" date="2013" name="Nature">
        <title>Insights into bilaterian evolution from three spiralian genomes.</title>
        <authorList>
            <person name="Simakov O."/>
            <person name="Marletaz F."/>
            <person name="Cho S.J."/>
            <person name="Edsinger-Gonzales E."/>
            <person name="Havlak P."/>
            <person name="Hellsten U."/>
            <person name="Kuo D.H."/>
            <person name="Larsson T."/>
            <person name="Lv J."/>
            <person name="Arendt D."/>
            <person name="Savage R."/>
            <person name="Osoegawa K."/>
            <person name="de Jong P."/>
            <person name="Grimwood J."/>
            <person name="Chapman J.A."/>
            <person name="Shapiro H."/>
            <person name="Aerts A."/>
            <person name="Otillar R.P."/>
            <person name="Terry A.Y."/>
            <person name="Boore J.L."/>
            <person name="Grigoriev I.V."/>
            <person name="Lindberg D.R."/>
            <person name="Seaver E.C."/>
            <person name="Weisblat D.A."/>
            <person name="Putnam N.H."/>
            <person name="Rokhsar D.S."/>
        </authorList>
    </citation>
    <scope>NUCLEOTIDE SEQUENCE</scope>
    <source>
        <strain evidence="1 3">I ESC-2004</strain>
    </source>
</reference>
<dbReference type="EMBL" id="AMQN01001892">
    <property type="status" value="NOT_ANNOTATED_CDS"/>
    <property type="molecule type" value="Genomic_DNA"/>
</dbReference>
<sequence>MDLKCVGPIFVALSSGWAAAFYKKLIETLPTSLGESTTENGFVDLEVPIPIQNITLSSSNELASLYVHKNRQNSNLSFSSRAFTDGPPKSSSNQNPVLAIHLRTY</sequence>
<proteinExistence type="predicted"/>
<dbReference type="EnsemblMetazoa" id="CapteT210833">
    <property type="protein sequence ID" value="CapteP210833"/>
    <property type="gene ID" value="CapteG210833"/>
</dbReference>
<dbReference type="EMBL" id="KB306459">
    <property type="protein sequence ID" value="ELT99848.1"/>
    <property type="molecule type" value="Genomic_DNA"/>
</dbReference>
<dbReference type="AlphaFoldDB" id="R7U0X4"/>
<keyword evidence="3" id="KW-1185">Reference proteome</keyword>
<organism evidence="1">
    <name type="scientific">Capitella teleta</name>
    <name type="common">Polychaete worm</name>
    <dbReference type="NCBI Taxonomy" id="283909"/>
    <lineage>
        <taxon>Eukaryota</taxon>
        <taxon>Metazoa</taxon>
        <taxon>Spiralia</taxon>
        <taxon>Lophotrochozoa</taxon>
        <taxon>Annelida</taxon>
        <taxon>Polychaeta</taxon>
        <taxon>Sedentaria</taxon>
        <taxon>Scolecida</taxon>
        <taxon>Capitellidae</taxon>
        <taxon>Capitella</taxon>
    </lineage>
</organism>
<reference evidence="3" key="1">
    <citation type="submission" date="2012-12" db="EMBL/GenBank/DDBJ databases">
        <authorList>
            <person name="Hellsten U."/>
            <person name="Grimwood J."/>
            <person name="Chapman J.A."/>
            <person name="Shapiro H."/>
            <person name="Aerts A."/>
            <person name="Otillar R.P."/>
            <person name="Terry A.Y."/>
            <person name="Boore J.L."/>
            <person name="Simakov O."/>
            <person name="Marletaz F."/>
            <person name="Cho S.-J."/>
            <person name="Edsinger-Gonzales E."/>
            <person name="Havlak P."/>
            <person name="Kuo D.-H."/>
            <person name="Larsson T."/>
            <person name="Lv J."/>
            <person name="Arendt D."/>
            <person name="Savage R."/>
            <person name="Osoegawa K."/>
            <person name="de Jong P."/>
            <person name="Lindberg D.R."/>
            <person name="Seaver E.C."/>
            <person name="Weisblat D.A."/>
            <person name="Putnam N.H."/>
            <person name="Grigoriev I.V."/>
            <person name="Rokhsar D.S."/>
        </authorList>
    </citation>
    <scope>NUCLEOTIDE SEQUENCE</scope>
    <source>
        <strain evidence="3">I ESC-2004</strain>
    </source>
</reference>
<evidence type="ECO:0000313" key="3">
    <source>
        <dbReference type="Proteomes" id="UP000014760"/>
    </source>
</evidence>
<accession>R7U0X4</accession>
<reference evidence="2" key="3">
    <citation type="submission" date="2015-06" db="UniProtKB">
        <authorList>
            <consortium name="EnsemblMetazoa"/>
        </authorList>
    </citation>
    <scope>IDENTIFICATION</scope>
</reference>
<dbReference type="HOGENOM" id="CLU_2239136_0_0_1"/>
<protein>
    <submittedName>
        <fullName evidence="1 2">Uncharacterized protein</fullName>
    </submittedName>
</protein>
<evidence type="ECO:0000313" key="1">
    <source>
        <dbReference type="EMBL" id="ELT99848.1"/>
    </source>
</evidence>
<dbReference type="Proteomes" id="UP000014760">
    <property type="component" value="Unassembled WGS sequence"/>
</dbReference>
<evidence type="ECO:0000313" key="2">
    <source>
        <dbReference type="EnsemblMetazoa" id="CapteP210833"/>
    </source>
</evidence>
<gene>
    <name evidence="1" type="ORF">CAPTEDRAFT_210833</name>
</gene>
<name>R7U0X4_CAPTE</name>